<dbReference type="Pfam" id="PF01661">
    <property type="entry name" value="Macro"/>
    <property type="match status" value="1"/>
</dbReference>
<protein>
    <recommendedName>
        <fullName evidence="1">Macro domain-containing protein</fullName>
    </recommendedName>
</protein>
<accession>A0A540X6G4</accession>
<reference evidence="2 3" key="1">
    <citation type="submission" date="2019-06" db="EMBL/GenBank/DDBJ databases">
        <authorList>
            <person name="Livingstone P."/>
            <person name="Whitworth D."/>
        </authorList>
    </citation>
    <scope>NUCLEOTIDE SEQUENCE [LARGE SCALE GENOMIC DNA]</scope>
    <source>
        <strain evidence="2 3">AM401</strain>
    </source>
</reference>
<proteinExistence type="predicted"/>
<dbReference type="RefSeq" id="WP_141641463.1">
    <property type="nucleotide sequence ID" value="NZ_VIFM01000016.1"/>
</dbReference>
<dbReference type="Gene3D" id="3.40.220.10">
    <property type="entry name" value="Leucine Aminopeptidase, subunit E, domain 1"/>
    <property type="match status" value="1"/>
</dbReference>
<comment type="caution">
    <text evidence="2">The sequence shown here is derived from an EMBL/GenBank/DDBJ whole genome shotgun (WGS) entry which is preliminary data.</text>
</comment>
<dbReference type="PROSITE" id="PS51154">
    <property type="entry name" value="MACRO"/>
    <property type="match status" value="1"/>
</dbReference>
<dbReference type="AlphaFoldDB" id="A0A540X6G4"/>
<keyword evidence="3" id="KW-1185">Reference proteome</keyword>
<evidence type="ECO:0000313" key="2">
    <source>
        <dbReference type="EMBL" id="TQF16857.1"/>
    </source>
</evidence>
<organism evidence="2 3">
    <name type="scientific">Myxococcus llanfairpwllgwyngyllgogerychwyrndrobwllllantysiliogogogochensis</name>
    <dbReference type="NCBI Taxonomy" id="2590453"/>
    <lineage>
        <taxon>Bacteria</taxon>
        <taxon>Pseudomonadati</taxon>
        <taxon>Myxococcota</taxon>
        <taxon>Myxococcia</taxon>
        <taxon>Myxococcales</taxon>
        <taxon>Cystobacterineae</taxon>
        <taxon>Myxococcaceae</taxon>
        <taxon>Myxococcus</taxon>
    </lineage>
</organism>
<dbReference type="SUPFAM" id="SSF52949">
    <property type="entry name" value="Macro domain-like"/>
    <property type="match status" value="1"/>
</dbReference>
<dbReference type="InterPro" id="IPR043472">
    <property type="entry name" value="Macro_dom-like"/>
</dbReference>
<gene>
    <name evidence="2" type="ORF">FJV41_06130</name>
</gene>
<dbReference type="Proteomes" id="UP000315369">
    <property type="component" value="Unassembled WGS sequence"/>
</dbReference>
<name>A0A540X6G4_9BACT</name>
<dbReference type="SMART" id="SM00506">
    <property type="entry name" value="A1pp"/>
    <property type="match status" value="1"/>
</dbReference>
<dbReference type="InterPro" id="IPR002589">
    <property type="entry name" value="Macro_dom"/>
</dbReference>
<feature type="domain" description="Macro" evidence="1">
    <location>
        <begin position="7"/>
        <end position="201"/>
    </location>
</feature>
<dbReference type="EMBL" id="VIFM01000016">
    <property type="protein sequence ID" value="TQF16857.1"/>
    <property type="molecule type" value="Genomic_DNA"/>
</dbReference>
<sequence length="227" mass="24358">MRLSNVVLKSPDVGSRLSSVEVVQGSLVSGRERVLVNASNTNGQLGSGVSGAIRRACGEGFQEHILAALNARFGGPMAPGEVLVTEAGAHLTAKWVAHVAVMDYREGIHGGSFPDSQRIRAACVKLWETLEQLNEADLSVAMVALGAGTGGLSLRESVDLACSTLSEHLSAREGSRLGRLVFYGYNLPEYIATVDIVSRYFALPEGSVSREVLDFVERCREQEQRGR</sequence>
<evidence type="ECO:0000313" key="3">
    <source>
        <dbReference type="Proteomes" id="UP000315369"/>
    </source>
</evidence>
<evidence type="ECO:0000259" key="1">
    <source>
        <dbReference type="PROSITE" id="PS51154"/>
    </source>
</evidence>
<dbReference type="OrthoDB" id="5514472at2"/>